<comment type="similarity">
    <text evidence="2 11">Belongs to the shikimate kinase family.</text>
</comment>
<gene>
    <name evidence="11" type="primary">aroK</name>
    <name evidence="12" type="ORF">SORDD27_00937</name>
</gene>
<dbReference type="PROSITE" id="PS01128">
    <property type="entry name" value="SHIKIMATE_KINASE"/>
    <property type="match status" value="1"/>
</dbReference>
<dbReference type="Pfam" id="PF01202">
    <property type="entry name" value="SKI"/>
    <property type="match status" value="1"/>
</dbReference>
<dbReference type="Gene3D" id="3.40.50.300">
    <property type="entry name" value="P-loop containing nucleotide triphosphate hydrolases"/>
    <property type="match status" value="1"/>
</dbReference>
<dbReference type="GO" id="GO:0000287">
    <property type="term" value="F:magnesium ion binding"/>
    <property type="evidence" value="ECO:0007669"/>
    <property type="project" value="UniProtKB-UniRule"/>
</dbReference>
<dbReference type="InterPro" id="IPR000623">
    <property type="entry name" value="Shikimate_kinase/TSH1"/>
</dbReference>
<dbReference type="InterPro" id="IPR023000">
    <property type="entry name" value="Shikimate_kinase_CS"/>
</dbReference>
<evidence type="ECO:0000256" key="10">
    <source>
        <dbReference type="ARBA" id="ARBA00048567"/>
    </source>
</evidence>
<evidence type="ECO:0000256" key="5">
    <source>
        <dbReference type="ARBA" id="ARBA00022679"/>
    </source>
</evidence>
<proteinExistence type="inferred from homology"/>
<dbReference type="GO" id="GO:0004765">
    <property type="term" value="F:shikimate kinase activity"/>
    <property type="evidence" value="ECO:0007669"/>
    <property type="project" value="UniProtKB-UniRule"/>
</dbReference>
<keyword evidence="11" id="KW-0460">Magnesium</keyword>
<dbReference type="UniPathway" id="UPA00053">
    <property type="reaction ID" value="UER00088"/>
</dbReference>
<feature type="binding site" evidence="11">
    <location>
        <position position="52"/>
    </location>
    <ligand>
        <name>substrate</name>
    </ligand>
</feature>
<comment type="caution">
    <text evidence="12">The sequence shown here is derived from an EMBL/GenBank/DDBJ whole genome shotgun (WGS) entry which is preliminary data.</text>
</comment>
<feature type="binding site" evidence="11">
    <location>
        <position position="14"/>
    </location>
    <ligand>
        <name>Mg(2+)</name>
        <dbReference type="ChEBI" id="CHEBI:18420"/>
    </ligand>
</feature>
<dbReference type="GO" id="GO:0005829">
    <property type="term" value="C:cytosol"/>
    <property type="evidence" value="ECO:0007669"/>
    <property type="project" value="TreeGrafter"/>
</dbReference>
<comment type="cofactor">
    <cofactor evidence="11">
        <name>Mg(2+)</name>
        <dbReference type="ChEBI" id="CHEBI:18420"/>
    </cofactor>
    <text evidence="11">Binds 1 Mg(2+) ion per subunit.</text>
</comment>
<dbReference type="GO" id="GO:0008652">
    <property type="term" value="P:amino acid biosynthetic process"/>
    <property type="evidence" value="ECO:0007669"/>
    <property type="project" value="UniProtKB-KW"/>
</dbReference>
<feature type="binding site" evidence="11">
    <location>
        <position position="28"/>
    </location>
    <ligand>
        <name>substrate</name>
    </ligand>
</feature>
<dbReference type="GO" id="GO:0009423">
    <property type="term" value="P:chorismate biosynthetic process"/>
    <property type="evidence" value="ECO:0007669"/>
    <property type="project" value="UniProtKB-UniRule"/>
</dbReference>
<evidence type="ECO:0000256" key="2">
    <source>
        <dbReference type="ARBA" id="ARBA00006997"/>
    </source>
</evidence>
<dbReference type="CDD" id="cd00464">
    <property type="entry name" value="SK"/>
    <property type="match status" value="1"/>
</dbReference>
<dbReference type="PANTHER" id="PTHR21087:SF16">
    <property type="entry name" value="SHIKIMATE KINASE 1, CHLOROPLASTIC"/>
    <property type="match status" value="1"/>
</dbReference>
<sequence>MAKVLLGFMGAGKSTIARGLDPDYLDMDALIEECLGMSIANFFAEKGEAAFRQVESEVLADLLKTDRVVSTGGGVVVSQRNRDLLKQNPDNIYLKADFEPLYQRIAADKDNQRPLFLNNSKEELREIFQERQAWYEEVASRVLDVTKLSPEEIIEELR</sequence>
<dbReference type="PATRIC" id="fig|1303.82.peg.1006"/>
<feature type="binding site" evidence="11">
    <location>
        <begin position="10"/>
        <end position="15"/>
    </location>
    <ligand>
        <name>ATP</name>
        <dbReference type="ChEBI" id="CHEBI:30616"/>
    </ligand>
</feature>
<keyword evidence="8 11" id="KW-0067">ATP-binding</keyword>
<feature type="binding site" evidence="11">
    <location>
        <position position="131"/>
    </location>
    <ligand>
        <name>substrate</name>
    </ligand>
</feature>
<evidence type="ECO:0000256" key="3">
    <source>
        <dbReference type="ARBA" id="ARBA00012154"/>
    </source>
</evidence>
<evidence type="ECO:0000256" key="8">
    <source>
        <dbReference type="ARBA" id="ARBA00022840"/>
    </source>
</evidence>
<comment type="catalytic activity">
    <reaction evidence="10 11">
        <text>shikimate + ATP = 3-phosphoshikimate + ADP + H(+)</text>
        <dbReference type="Rhea" id="RHEA:13121"/>
        <dbReference type="ChEBI" id="CHEBI:15378"/>
        <dbReference type="ChEBI" id="CHEBI:30616"/>
        <dbReference type="ChEBI" id="CHEBI:36208"/>
        <dbReference type="ChEBI" id="CHEBI:145989"/>
        <dbReference type="ChEBI" id="CHEBI:456216"/>
        <dbReference type="EC" id="2.7.1.71"/>
    </reaction>
</comment>
<name>A0A139PX92_STROR</name>
<dbReference type="HAMAP" id="MF_00109">
    <property type="entry name" value="Shikimate_kinase"/>
    <property type="match status" value="1"/>
</dbReference>
<evidence type="ECO:0000256" key="11">
    <source>
        <dbReference type="HAMAP-Rule" id="MF_00109"/>
    </source>
</evidence>
<comment type="function">
    <text evidence="11">Catalyzes the specific phosphorylation of the 3-hydroxyl group of shikimic acid using ATP as a cosubstrate.</text>
</comment>
<dbReference type="AlphaFoldDB" id="A0A139PX92"/>
<keyword evidence="5 11" id="KW-0808">Transferase</keyword>
<feature type="binding site" evidence="11">
    <location>
        <position position="113"/>
    </location>
    <ligand>
        <name>ATP</name>
        <dbReference type="ChEBI" id="CHEBI:30616"/>
    </ligand>
</feature>
<evidence type="ECO:0000256" key="6">
    <source>
        <dbReference type="ARBA" id="ARBA00022741"/>
    </source>
</evidence>
<comment type="pathway">
    <text evidence="1 11">Metabolic intermediate biosynthesis; chorismate biosynthesis; chorismate from D-erythrose 4-phosphate and phosphoenolpyruvate: step 5/7.</text>
</comment>
<dbReference type="InterPro" id="IPR031322">
    <property type="entry name" value="Shikimate/glucono_kinase"/>
</dbReference>
<dbReference type="SUPFAM" id="SSF52540">
    <property type="entry name" value="P-loop containing nucleoside triphosphate hydrolases"/>
    <property type="match status" value="1"/>
</dbReference>
<evidence type="ECO:0000313" key="12">
    <source>
        <dbReference type="EMBL" id="KXT94913.1"/>
    </source>
</evidence>
<feature type="binding site" evidence="11">
    <location>
        <position position="73"/>
    </location>
    <ligand>
        <name>substrate</name>
    </ligand>
</feature>
<reference evidence="12 13" key="1">
    <citation type="submission" date="2016-01" db="EMBL/GenBank/DDBJ databases">
        <title>Highly variable Streptococcus oralis are common among viridans streptococci isolated from primates.</title>
        <authorList>
            <person name="Denapaite D."/>
            <person name="Rieger M."/>
            <person name="Koendgen S."/>
            <person name="Brueckner R."/>
            <person name="Ochigava I."/>
            <person name="Kappeler P."/>
            <person name="Maetz-Rensing K."/>
            <person name="Leendertz F."/>
            <person name="Hakenbeck R."/>
        </authorList>
    </citation>
    <scope>NUCLEOTIDE SEQUENCE [LARGE SCALE GENOMIC DNA]</scope>
    <source>
        <strain evidence="12 13">DD27</strain>
    </source>
</reference>
<dbReference type="Proteomes" id="UP000072363">
    <property type="component" value="Unassembled WGS sequence"/>
</dbReference>
<dbReference type="PANTHER" id="PTHR21087">
    <property type="entry name" value="SHIKIMATE KINASE"/>
    <property type="match status" value="1"/>
</dbReference>
<evidence type="ECO:0000256" key="1">
    <source>
        <dbReference type="ARBA" id="ARBA00004842"/>
    </source>
</evidence>
<keyword evidence="6 11" id="KW-0547">Nucleotide-binding</keyword>
<dbReference type="GO" id="GO:0009073">
    <property type="term" value="P:aromatic amino acid family biosynthetic process"/>
    <property type="evidence" value="ECO:0007669"/>
    <property type="project" value="UniProtKB-KW"/>
</dbReference>
<comment type="caution">
    <text evidence="11">Lacks conserved residue(s) required for the propagation of feature annotation.</text>
</comment>
<dbReference type="InterPro" id="IPR027417">
    <property type="entry name" value="P-loop_NTPase"/>
</dbReference>
<organism evidence="12 13">
    <name type="scientific">Streptococcus oralis</name>
    <dbReference type="NCBI Taxonomy" id="1303"/>
    <lineage>
        <taxon>Bacteria</taxon>
        <taxon>Bacillati</taxon>
        <taxon>Bacillota</taxon>
        <taxon>Bacilli</taxon>
        <taxon>Lactobacillales</taxon>
        <taxon>Streptococcaceae</taxon>
        <taxon>Streptococcus</taxon>
    </lineage>
</organism>
<protein>
    <recommendedName>
        <fullName evidence="3 11">Shikimate kinase</fullName>
        <shortName evidence="11">SK</shortName>
        <ecNumber evidence="3 11">2.7.1.71</ecNumber>
    </recommendedName>
</protein>
<comment type="subcellular location">
    <subcellularLocation>
        <location evidence="11">Cytoplasm</location>
    </subcellularLocation>
</comment>
<evidence type="ECO:0000256" key="4">
    <source>
        <dbReference type="ARBA" id="ARBA00022605"/>
    </source>
</evidence>
<keyword evidence="7 11" id="KW-0418">Kinase</keyword>
<dbReference type="GO" id="GO:0005524">
    <property type="term" value="F:ATP binding"/>
    <property type="evidence" value="ECO:0007669"/>
    <property type="project" value="UniProtKB-UniRule"/>
</dbReference>
<comment type="subunit">
    <text evidence="11">Monomer.</text>
</comment>
<evidence type="ECO:0000256" key="9">
    <source>
        <dbReference type="ARBA" id="ARBA00023141"/>
    </source>
</evidence>
<dbReference type="PRINTS" id="PR01100">
    <property type="entry name" value="SHIKIMTKNASE"/>
</dbReference>
<accession>A0A139PX92</accession>
<keyword evidence="11" id="KW-0479">Metal-binding</keyword>
<keyword evidence="9 11" id="KW-0057">Aromatic amino acid biosynthesis</keyword>
<dbReference type="RefSeq" id="WP_061427647.1">
    <property type="nucleotide sequence ID" value="NZ_KQ970235.1"/>
</dbReference>
<keyword evidence="11" id="KW-0963">Cytoplasm</keyword>
<keyword evidence="4 11" id="KW-0028">Amino-acid biosynthesis</keyword>
<dbReference type="EMBL" id="LQNZ01000089">
    <property type="protein sequence ID" value="KXT94913.1"/>
    <property type="molecule type" value="Genomic_DNA"/>
</dbReference>
<evidence type="ECO:0000313" key="13">
    <source>
        <dbReference type="Proteomes" id="UP000072363"/>
    </source>
</evidence>
<evidence type="ECO:0000256" key="7">
    <source>
        <dbReference type="ARBA" id="ARBA00022777"/>
    </source>
</evidence>
<dbReference type="EC" id="2.7.1.71" evidence="3 11"/>